<dbReference type="InterPro" id="IPR036412">
    <property type="entry name" value="HAD-like_sf"/>
</dbReference>
<evidence type="ECO:0000313" key="14">
    <source>
        <dbReference type="Proteomes" id="UP001247307"/>
    </source>
</evidence>
<dbReference type="SUPFAM" id="SSF56784">
    <property type="entry name" value="HAD-like"/>
    <property type="match status" value="1"/>
</dbReference>
<dbReference type="Gene3D" id="3.40.50.1000">
    <property type="entry name" value="HAD superfamily/HAD-like"/>
    <property type="match status" value="1"/>
</dbReference>
<evidence type="ECO:0000256" key="4">
    <source>
        <dbReference type="ARBA" id="ARBA00022723"/>
    </source>
</evidence>
<dbReference type="PANTHER" id="PTHR43520:SF8">
    <property type="entry name" value="P-TYPE CU(+) TRANSPORTER"/>
    <property type="match status" value="1"/>
</dbReference>
<evidence type="ECO:0000256" key="7">
    <source>
        <dbReference type="ARBA" id="ARBA00022967"/>
    </source>
</evidence>
<keyword evidence="14" id="KW-1185">Reference proteome</keyword>
<keyword evidence="7" id="KW-1278">Translocase</keyword>
<feature type="transmembrane region" description="Helical" evidence="10">
    <location>
        <begin position="147"/>
        <end position="169"/>
    </location>
</feature>
<feature type="compositionally biased region" description="Polar residues" evidence="11">
    <location>
        <begin position="272"/>
        <end position="285"/>
    </location>
</feature>
<dbReference type="PROSITE" id="PS01229">
    <property type="entry name" value="COF_2"/>
    <property type="match status" value="1"/>
</dbReference>
<dbReference type="InterPro" id="IPR006121">
    <property type="entry name" value="HMA_dom"/>
</dbReference>
<sequence length="736" mass="74927">MTDSRVLELNIGGMTCASCVRRVEKRLSAVEGVEASVNLPLHSATVTAPESVDTQELIAAVERAGYSASLASAESAPEHDDAGSRRLVPRLVVAAVLTLPVVLLSMVPALAFPGSAWVVAALSTPVATWAAWPFHKAAAVNARHGGATMDTLVSLGVAAAWISSLVGLVLHGDASASSGHGAGHGGPALYFESAAVIVTFLLLGRILEARATRSASAALAALRDASPRTALLLEREGMPLPEPAPVASASLRTGDLVQVRPGDLVPADGTVESGTLSLDTSSMTGESVPRSARPGDEAHAGAVVLDGSARLRAQAVGAETRLARMSRLVADAQTKKARIARLADRVSGVFVPVVVVLAVLTFAAWWVVTGSPAEALGPAVAVLVIACPCALGLATPVGLVAGSGRGAELGIFISGPQALERASGLKAVVFDKTGTLTTGRMSVSSTWGDPEALRLAAALERESTHPIAQAIAAWTPGPAPQQDAAALAVEDMALLADGGVRGCVEGREVLAGSPRALRSAGIDVPEGAFADAGLTGGETLAAVAVDGRLAALFAVSDAPREDAAETVAQLTRDGLAVYMLTGDHAGAARSVANAVGIEEGRVRAGLLPEDKVREIERIRAEHGSVVMVGDGLNDAAALATADLGISLTTGTDAAQGAADMTILADRLGTVVTALALARRTLRTIRTNLGWAFAYNVIGIPIAALGLLSPMFAGMAMAASSVLVVANSLRLRRWEGR</sequence>
<dbReference type="InterPro" id="IPR023214">
    <property type="entry name" value="HAD_sf"/>
</dbReference>
<dbReference type="InterPro" id="IPR059000">
    <property type="entry name" value="ATPase_P-type_domA"/>
</dbReference>
<evidence type="ECO:0000259" key="12">
    <source>
        <dbReference type="PROSITE" id="PS50846"/>
    </source>
</evidence>
<evidence type="ECO:0000256" key="11">
    <source>
        <dbReference type="SAM" id="MobiDB-lite"/>
    </source>
</evidence>
<evidence type="ECO:0000256" key="2">
    <source>
        <dbReference type="ARBA" id="ARBA00006024"/>
    </source>
</evidence>
<dbReference type="NCBIfam" id="TIGR01494">
    <property type="entry name" value="ATPase_P-type"/>
    <property type="match status" value="1"/>
</dbReference>
<dbReference type="GO" id="GO:0005524">
    <property type="term" value="F:ATP binding"/>
    <property type="evidence" value="ECO:0007669"/>
    <property type="project" value="UniProtKB-UniRule"/>
</dbReference>
<evidence type="ECO:0000256" key="5">
    <source>
        <dbReference type="ARBA" id="ARBA00022741"/>
    </source>
</evidence>
<organism evidence="13 14">
    <name type="scientific">Falsarthrobacter nasiphocae</name>
    <dbReference type="NCBI Taxonomy" id="189863"/>
    <lineage>
        <taxon>Bacteria</taxon>
        <taxon>Bacillati</taxon>
        <taxon>Actinomycetota</taxon>
        <taxon>Actinomycetes</taxon>
        <taxon>Micrococcales</taxon>
        <taxon>Micrococcaceae</taxon>
        <taxon>Falsarthrobacter</taxon>
    </lineage>
</organism>
<keyword evidence="10" id="KW-1003">Cell membrane</keyword>
<dbReference type="PRINTS" id="PR00119">
    <property type="entry name" value="CATATPASE"/>
</dbReference>
<dbReference type="PRINTS" id="PR00943">
    <property type="entry name" value="CUATPASE"/>
</dbReference>
<keyword evidence="4 10" id="KW-0479">Metal-binding</keyword>
<dbReference type="AlphaFoldDB" id="A0AAE3YH71"/>
<dbReference type="Gene3D" id="3.30.70.100">
    <property type="match status" value="1"/>
</dbReference>
<dbReference type="SFLD" id="SFLDF00027">
    <property type="entry name" value="p-type_atpase"/>
    <property type="match status" value="1"/>
</dbReference>
<feature type="transmembrane region" description="Helical" evidence="10">
    <location>
        <begin position="91"/>
        <end position="111"/>
    </location>
</feature>
<feature type="transmembrane region" description="Helical" evidence="10">
    <location>
        <begin position="117"/>
        <end position="135"/>
    </location>
</feature>
<feature type="transmembrane region" description="Helical" evidence="10">
    <location>
        <begin position="189"/>
        <end position="207"/>
    </location>
</feature>
<reference evidence="13" key="1">
    <citation type="submission" date="2023-07" db="EMBL/GenBank/DDBJ databases">
        <title>Sequencing the genomes of 1000 actinobacteria strains.</title>
        <authorList>
            <person name="Klenk H.-P."/>
        </authorList>
    </citation>
    <scope>NUCLEOTIDE SEQUENCE</scope>
    <source>
        <strain evidence="13">DSM 13988</strain>
    </source>
</reference>
<keyword evidence="8 10" id="KW-1133">Transmembrane helix</keyword>
<dbReference type="SUPFAM" id="SSF55008">
    <property type="entry name" value="HMA, heavy metal-associated domain"/>
    <property type="match status" value="1"/>
</dbReference>
<comment type="subcellular location">
    <subcellularLocation>
        <location evidence="1">Cell membrane</location>
        <topology evidence="1">Multi-pass membrane protein</topology>
    </subcellularLocation>
</comment>
<evidence type="ECO:0000256" key="9">
    <source>
        <dbReference type="ARBA" id="ARBA00023136"/>
    </source>
</evidence>
<keyword evidence="9 10" id="KW-0472">Membrane</keyword>
<dbReference type="GO" id="GO:0005507">
    <property type="term" value="F:copper ion binding"/>
    <property type="evidence" value="ECO:0007669"/>
    <property type="project" value="TreeGrafter"/>
</dbReference>
<dbReference type="SUPFAM" id="SSF81665">
    <property type="entry name" value="Calcium ATPase, transmembrane domain M"/>
    <property type="match status" value="1"/>
</dbReference>
<dbReference type="GO" id="GO:0005886">
    <property type="term" value="C:plasma membrane"/>
    <property type="evidence" value="ECO:0007669"/>
    <property type="project" value="UniProtKB-SubCell"/>
</dbReference>
<dbReference type="PROSITE" id="PS01047">
    <property type="entry name" value="HMA_1"/>
    <property type="match status" value="1"/>
</dbReference>
<dbReference type="PANTHER" id="PTHR43520">
    <property type="entry name" value="ATP7, ISOFORM B"/>
    <property type="match status" value="1"/>
</dbReference>
<dbReference type="InterPro" id="IPR027256">
    <property type="entry name" value="P-typ_ATPase_IB"/>
</dbReference>
<accession>A0AAE3YH71</accession>
<dbReference type="Pfam" id="PF00403">
    <property type="entry name" value="HMA"/>
    <property type="match status" value="1"/>
</dbReference>
<keyword evidence="3 10" id="KW-0812">Transmembrane</keyword>
<feature type="transmembrane region" description="Helical" evidence="10">
    <location>
        <begin position="713"/>
        <end position="730"/>
    </location>
</feature>
<evidence type="ECO:0000256" key="8">
    <source>
        <dbReference type="ARBA" id="ARBA00022989"/>
    </source>
</evidence>
<feature type="region of interest" description="Disordered" evidence="11">
    <location>
        <begin position="270"/>
        <end position="295"/>
    </location>
</feature>
<evidence type="ECO:0000256" key="10">
    <source>
        <dbReference type="RuleBase" id="RU362081"/>
    </source>
</evidence>
<gene>
    <name evidence="13" type="ORF">J2S35_001084</name>
</gene>
<keyword evidence="6 10" id="KW-0067">ATP-binding</keyword>
<dbReference type="Pfam" id="PF00702">
    <property type="entry name" value="Hydrolase"/>
    <property type="match status" value="1"/>
</dbReference>
<dbReference type="Gene3D" id="2.70.150.10">
    <property type="entry name" value="Calcium-transporting ATPase, cytoplasmic transduction domain A"/>
    <property type="match status" value="1"/>
</dbReference>
<dbReference type="NCBIfam" id="TIGR01511">
    <property type="entry name" value="ATPase-IB1_Cu"/>
    <property type="match status" value="1"/>
</dbReference>
<proteinExistence type="inferred from homology"/>
<dbReference type="GO" id="GO:0016887">
    <property type="term" value="F:ATP hydrolysis activity"/>
    <property type="evidence" value="ECO:0007669"/>
    <property type="project" value="InterPro"/>
</dbReference>
<evidence type="ECO:0000313" key="13">
    <source>
        <dbReference type="EMBL" id="MDR6892144.1"/>
    </source>
</evidence>
<dbReference type="Gene3D" id="3.40.1110.10">
    <property type="entry name" value="Calcium-transporting ATPase, cytoplasmic domain N"/>
    <property type="match status" value="1"/>
</dbReference>
<dbReference type="PROSITE" id="PS00154">
    <property type="entry name" value="ATPASE_E1_E2"/>
    <property type="match status" value="1"/>
</dbReference>
<feature type="domain" description="HMA" evidence="12">
    <location>
        <begin position="5"/>
        <end position="69"/>
    </location>
</feature>
<dbReference type="GO" id="GO:0055070">
    <property type="term" value="P:copper ion homeostasis"/>
    <property type="evidence" value="ECO:0007669"/>
    <property type="project" value="TreeGrafter"/>
</dbReference>
<dbReference type="InterPro" id="IPR018303">
    <property type="entry name" value="ATPase_P-typ_P_site"/>
</dbReference>
<feature type="transmembrane region" description="Helical" evidence="10">
    <location>
        <begin position="380"/>
        <end position="401"/>
    </location>
</feature>
<comment type="similarity">
    <text evidence="2 10">Belongs to the cation transport ATPase (P-type) (TC 3.A.3) family. Type IB subfamily.</text>
</comment>
<dbReference type="InterPro" id="IPR023298">
    <property type="entry name" value="ATPase_P-typ_TM_dom_sf"/>
</dbReference>
<dbReference type="SUPFAM" id="SSF81653">
    <property type="entry name" value="Calcium ATPase, transduction domain A"/>
    <property type="match status" value="1"/>
</dbReference>
<dbReference type="NCBIfam" id="TIGR01525">
    <property type="entry name" value="ATPase-IB_hvy"/>
    <property type="match status" value="1"/>
</dbReference>
<dbReference type="FunFam" id="3.30.70.100:FF:000005">
    <property type="entry name" value="Copper-exporting P-type ATPase A"/>
    <property type="match status" value="1"/>
</dbReference>
<dbReference type="SFLD" id="SFLDG00002">
    <property type="entry name" value="C1.7:_P-type_atpase_like"/>
    <property type="match status" value="1"/>
</dbReference>
<dbReference type="SFLD" id="SFLDS00003">
    <property type="entry name" value="Haloacid_Dehalogenase"/>
    <property type="match status" value="1"/>
</dbReference>
<dbReference type="Pfam" id="PF00122">
    <property type="entry name" value="E1-E2_ATPase"/>
    <property type="match status" value="1"/>
</dbReference>
<feature type="transmembrane region" description="Helical" evidence="10">
    <location>
        <begin position="688"/>
        <end position="707"/>
    </location>
</feature>
<dbReference type="RefSeq" id="WP_309850731.1">
    <property type="nucleotide sequence ID" value="NZ_BAAAIU010000005.1"/>
</dbReference>
<dbReference type="GO" id="GO:0043682">
    <property type="term" value="F:P-type divalent copper transporter activity"/>
    <property type="evidence" value="ECO:0007669"/>
    <property type="project" value="TreeGrafter"/>
</dbReference>
<dbReference type="InterPro" id="IPR023299">
    <property type="entry name" value="ATPase_P-typ_cyto_dom_N"/>
</dbReference>
<dbReference type="InterPro" id="IPR008250">
    <property type="entry name" value="ATPase_P-typ_transduc_dom_A_sf"/>
</dbReference>
<keyword evidence="5 10" id="KW-0547">Nucleotide-binding</keyword>
<dbReference type="InterPro" id="IPR044492">
    <property type="entry name" value="P_typ_ATPase_HD_dom"/>
</dbReference>
<dbReference type="Proteomes" id="UP001247307">
    <property type="component" value="Unassembled WGS sequence"/>
</dbReference>
<dbReference type="CDD" id="cd00371">
    <property type="entry name" value="HMA"/>
    <property type="match status" value="1"/>
</dbReference>
<comment type="caution">
    <text evidence="13">The sequence shown here is derived from an EMBL/GenBank/DDBJ whole genome shotgun (WGS) entry which is preliminary data.</text>
</comment>
<name>A0AAE3YH71_9MICC</name>
<dbReference type="EMBL" id="JAVDUI010000001">
    <property type="protein sequence ID" value="MDR6892144.1"/>
    <property type="molecule type" value="Genomic_DNA"/>
</dbReference>
<dbReference type="InterPro" id="IPR017969">
    <property type="entry name" value="Heavy-metal-associated_CS"/>
</dbReference>
<protein>
    <submittedName>
        <fullName evidence="13">Cu+-exporting ATPase</fullName>
    </submittedName>
</protein>
<evidence type="ECO:0000256" key="1">
    <source>
        <dbReference type="ARBA" id="ARBA00004651"/>
    </source>
</evidence>
<dbReference type="InterPro" id="IPR036163">
    <property type="entry name" value="HMA_dom_sf"/>
</dbReference>
<evidence type="ECO:0000256" key="3">
    <source>
        <dbReference type="ARBA" id="ARBA00022692"/>
    </source>
</evidence>
<dbReference type="PROSITE" id="PS50846">
    <property type="entry name" value="HMA_2"/>
    <property type="match status" value="1"/>
</dbReference>
<dbReference type="InterPro" id="IPR001757">
    <property type="entry name" value="P_typ_ATPase"/>
</dbReference>
<feature type="transmembrane region" description="Helical" evidence="10">
    <location>
        <begin position="346"/>
        <end position="368"/>
    </location>
</feature>
<evidence type="ECO:0000256" key="6">
    <source>
        <dbReference type="ARBA" id="ARBA00022840"/>
    </source>
</evidence>